<accession>A0A317P1R8</accession>
<dbReference type="Pfam" id="PF02464">
    <property type="entry name" value="CinA"/>
    <property type="match status" value="1"/>
</dbReference>
<feature type="region of interest" description="Disordered" evidence="1">
    <location>
        <begin position="1"/>
        <end position="30"/>
    </location>
</feature>
<reference evidence="3 4" key="1">
    <citation type="submission" date="2018-05" db="EMBL/GenBank/DDBJ databases">
        <title>Genomic Encyclopedia of Type Strains, Phase IV (KMG-IV): sequencing the most valuable type-strain genomes for metagenomic binning, comparative biology and taxonomic classification.</title>
        <authorList>
            <person name="Goeker M."/>
        </authorList>
    </citation>
    <scope>NUCLEOTIDE SEQUENCE [LARGE SCALE GENOMIC DNA]</scope>
    <source>
        <strain evidence="3 4">DSM 44717</strain>
    </source>
</reference>
<dbReference type="EMBL" id="QGTL01000001">
    <property type="protein sequence ID" value="PWV81075.1"/>
    <property type="molecule type" value="Genomic_DNA"/>
</dbReference>
<organism evidence="3 4">
    <name type="scientific">Nocardia neocaledoniensis</name>
    <dbReference type="NCBI Taxonomy" id="236511"/>
    <lineage>
        <taxon>Bacteria</taxon>
        <taxon>Bacillati</taxon>
        <taxon>Actinomycetota</taxon>
        <taxon>Actinomycetes</taxon>
        <taxon>Mycobacteriales</taxon>
        <taxon>Nocardiaceae</taxon>
        <taxon>Nocardia</taxon>
    </lineage>
</organism>
<evidence type="ECO:0000313" key="3">
    <source>
        <dbReference type="EMBL" id="PWV81075.1"/>
    </source>
</evidence>
<protein>
    <submittedName>
        <fullName evidence="3">Nicotinamide-nucleotide amidase</fullName>
    </submittedName>
</protein>
<dbReference type="AlphaFoldDB" id="A0A317P1R8"/>
<dbReference type="Proteomes" id="UP000246410">
    <property type="component" value="Unassembled WGS sequence"/>
</dbReference>
<evidence type="ECO:0000313" key="4">
    <source>
        <dbReference type="Proteomes" id="UP000246410"/>
    </source>
</evidence>
<feature type="compositionally biased region" description="Polar residues" evidence="1">
    <location>
        <begin position="1"/>
        <end position="12"/>
    </location>
</feature>
<dbReference type="NCBIfam" id="TIGR00199">
    <property type="entry name" value="PncC_domain"/>
    <property type="match status" value="1"/>
</dbReference>
<evidence type="ECO:0000259" key="2">
    <source>
        <dbReference type="Pfam" id="PF02464"/>
    </source>
</evidence>
<keyword evidence="4" id="KW-1185">Reference proteome</keyword>
<dbReference type="InterPro" id="IPR036653">
    <property type="entry name" value="CinA-like_C"/>
</dbReference>
<evidence type="ECO:0000256" key="1">
    <source>
        <dbReference type="SAM" id="MobiDB-lite"/>
    </source>
</evidence>
<name>A0A317P1R8_9NOCA</name>
<dbReference type="SUPFAM" id="SSF142433">
    <property type="entry name" value="CinA-like"/>
    <property type="match status" value="1"/>
</dbReference>
<dbReference type="InterPro" id="IPR008136">
    <property type="entry name" value="CinA_C"/>
</dbReference>
<proteinExistence type="predicted"/>
<gene>
    <name evidence="3" type="ORF">DFR69_101415</name>
</gene>
<comment type="caution">
    <text evidence="3">The sequence shown here is derived from an EMBL/GenBank/DDBJ whole genome shotgun (WGS) entry which is preliminary data.</text>
</comment>
<dbReference type="Gene3D" id="3.90.950.20">
    <property type="entry name" value="CinA-like"/>
    <property type="match status" value="1"/>
</dbReference>
<feature type="domain" description="CinA C-terminal" evidence="2">
    <location>
        <begin position="62"/>
        <end position="207"/>
    </location>
</feature>
<sequence length="216" mass="22446">MAVAGPSSTRSATGALDPATARPPVGSSDIPSPVAVCDWIHGEHTRAFPSETGPRPPEETMTTIAEQLAELAERQELTVAVAESLTAGNVAAALGAAPDSAVWFRGAVIAYSTEVKRRVLDVPDVPVVSEVAARAMAEGVRSLLDADLAVATTGVGGPGPQDGEPEGSVWFCVCSRDHVETSHRQFDGDPAEVLDQSVRYALELLLSMATTIASTE</sequence>